<feature type="domain" description="Voltage-dependent calcium channel alpha-2/delta subunit conserved region" evidence="1">
    <location>
        <begin position="53"/>
        <end position="113"/>
    </location>
</feature>
<proteinExistence type="predicted"/>
<reference evidence="2" key="1">
    <citation type="journal article" date="2014" name="Nat. Commun.">
        <title>The rainbow trout genome provides novel insights into evolution after whole-genome duplication in vertebrates.</title>
        <authorList>
            <person name="Berthelot C."/>
            <person name="Brunet F."/>
            <person name="Chalopin D."/>
            <person name="Juanchich A."/>
            <person name="Bernard M."/>
            <person name="Noel B."/>
            <person name="Bento P."/>
            <person name="Da Silva C."/>
            <person name="Labadie K."/>
            <person name="Alberti A."/>
            <person name="Aury J.M."/>
            <person name="Louis A."/>
            <person name="Dehais P."/>
            <person name="Bardou P."/>
            <person name="Montfort J."/>
            <person name="Klopp C."/>
            <person name="Cabau C."/>
            <person name="Gaspin C."/>
            <person name="Thorgaard G.H."/>
            <person name="Boussaha M."/>
            <person name="Quillet E."/>
            <person name="Guyomard R."/>
            <person name="Galiana D."/>
            <person name="Bobe J."/>
            <person name="Volff J.N."/>
            <person name="Genet C."/>
            <person name="Wincker P."/>
            <person name="Jaillon O."/>
            <person name="Roest Crollius H."/>
            <person name="Guiguen Y."/>
        </authorList>
    </citation>
    <scope>NUCLEOTIDE SEQUENCE [LARGE SCALE GENOMIC DNA]</scope>
</reference>
<reference evidence="2" key="2">
    <citation type="submission" date="2014-03" db="EMBL/GenBank/DDBJ databases">
        <authorList>
            <person name="Genoscope - CEA"/>
        </authorList>
    </citation>
    <scope>NUCLEOTIDE SEQUENCE</scope>
</reference>
<feature type="non-terminal residue" evidence="2">
    <location>
        <position position="1"/>
    </location>
</feature>
<name>A0A060YLC0_ONCMY</name>
<evidence type="ECO:0000313" key="2">
    <source>
        <dbReference type="EMBL" id="CDQ90214.1"/>
    </source>
</evidence>
<dbReference type="InterPro" id="IPR013680">
    <property type="entry name" value="VDCC_a2/dsu"/>
</dbReference>
<sequence>VPNADVKIQRQSVGHLCKHSTGPRALLFFLSRTEDLLDVLSRGINLCTLIPYRSILQQLLVSIAFPNFLHAADTDDEIPDMSKESCITEQTQYFYDNEEKSFRGTLDCENCSR</sequence>
<dbReference type="EMBL" id="FR910287">
    <property type="protein sequence ID" value="CDQ90214.1"/>
    <property type="molecule type" value="Genomic_DNA"/>
</dbReference>
<dbReference type="Pfam" id="PF08473">
    <property type="entry name" value="VGCC_alpha2"/>
    <property type="match status" value="1"/>
</dbReference>
<gene>
    <name evidence="2" type="ORF">GSONMT00043122001</name>
</gene>
<protein>
    <recommendedName>
        <fullName evidence="1">Voltage-dependent calcium channel alpha-2/delta subunit conserved region domain-containing protein</fullName>
    </recommendedName>
</protein>
<dbReference type="AlphaFoldDB" id="A0A060YLC0"/>
<dbReference type="STRING" id="8022.A0A060YLC0"/>
<evidence type="ECO:0000313" key="3">
    <source>
        <dbReference type="Proteomes" id="UP000193380"/>
    </source>
</evidence>
<dbReference type="Proteomes" id="UP000193380">
    <property type="component" value="Unassembled WGS sequence"/>
</dbReference>
<dbReference type="PaxDb" id="8022-A0A060YLC0"/>
<evidence type="ECO:0000259" key="1">
    <source>
        <dbReference type="Pfam" id="PF08473"/>
    </source>
</evidence>
<organism evidence="2 3">
    <name type="scientific">Oncorhynchus mykiss</name>
    <name type="common">Rainbow trout</name>
    <name type="synonym">Salmo gairdneri</name>
    <dbReference type="NCBI Taxonomy" id="8022"/>
    <lineage>
        <taxon>Eukaryota</taxon>
        <taxon>Metazoa</taxon>
        <taxon>Chordata</taxon>
        <taxon>Craniata</taxon>
        <taxon>Vertebrata</taxon>
        <taxon>Euteleostomi</taxon>
        <taxon>Actinopterygii</taxon>
        <taxon>Neopterygii</taxon>
        <taxon>Teleostei</taxon>
        <taxon>Protacanthopterygii</taxon>
        <taxon>Salmoniformes</taxon>
        <taxon>Salmonidae</taxon>
        <taxon>Salmoninae</taxon>
        <taxon>Oncorhynchus</taxon>
    </lineage>
</organism>
<accession>A0A060YLC0</accession>